<feature type="compositionally biased region" description="Basic residues" evidence="6">
    <location>
        <begin position="880"/>
        <end position="889"/>
    </location>
</feature>
<dbReference type="Pfam" id="PF04182">
    <property type="entry name" value="B-block_TFIIIC"/>
    <property type="match status" value="1"/>
</dbReference>
<reference evidence="8 9" key="1">
    <citation type="submission" date="2023-11" db="EMBL/GenBank/DDBJ databases">
        <authorList>
            <person name="Okamura Y."/>
        </authorList>
    </citation>
    <scope>NUCLEOTIDE SEQUENCE [LARGE SCALE GENOMIC DNA]</scope>
</reference>
<dbReference type="PANTHER" id="PTHR15180">
    <property type="entry name" value="GENERAL TRANSCRIPTION FACTOR 3C POLYPEPTIDE 1"/>
    <property type="match status" value="1"/>
</dbReference>
<dbReference type="GO" id="GO:0042791">
    <property type="term" value="P:5S class rRNA transcription by RNA polymerase III"/>
    <property type="evidence" value="ECO:0007669"/>
    <property type="project" value="TreeGrafter"/>
</dbReference>
<comment type="subcellular location">
    <subcellularLocation>
        <location evidence="1">Nucleus</location>
    </subcellularLocation>
</comment>
<dbReference type="EMBL" id="CAVLEF010000203">
    <property type="protein sequence ID" value="CAK1552944.1"/>
    <property type="molecule type" value="Genomic_DNA"/>
</dbReference>
<keyword evidence="9" id="KW-1185">Reference proteome</keyword>
<dbReference type="GO" id="GO:0006384">
    <property type="term" value="P:transcription initiation at RNA polymerase III promoter"/>
    <property type="evidence" value="ECO:0007669"/>
    <property type="project" value="InterPro"/>
</dbReference>
<dbReference type="GO" id="GO:0003677">
    <property type="term" value="F:DNA binding"/>
    <property type="evidence" value="ECO:0007669"/>
    <property type="project" value="UniProtKB-KW"/>
</dbReference>
<comment type="caution">
    <text evidence="8">The sequence shown here is derived from an EMBL/GenBank/DDBJ whole genome shotgun (WGS) entry which is preliminary data.</text>
</comment>
<dbReference type="InterPro" id="IPR007309">
    <property type="entry name" value="TFIIIC_Bblock-bd"/>
</dbReference>
<evidence type="ECO:0000313" key="8">
    <source>
        <dbReference type="EMBL" id="CAK1552944.1"/>
    </source>
</evidence>
<dbReference type="GO" id="GO:0005634">
    <property type="term" value="C:nucleus"/>
    <property type="evidence" value="ECO:0007669"/>
    <property type="project" value="UniProtKB-SubCell"/>
</dbReference>
<dbReference type="InterPro" id="IPR044210">
    <property type="entry name" value="Tfc3-like"/>
</dbReference>
<evidence type="ECO:0000313" key="9">
    <source>
        <dbReference type="Proteomes" id="UP001497472"/>
    </source>
</evidence>
<keyword evidence="3" id="KW-0238">DNA-binding</keyword>
<sequence>MASFHSCHSINFKSIIIDEIALNGLEGIGLDYLWKRVGHRLSCILTPKIITKFWSFILSTKCVSFYKLTTPLPKLKIYDRFTIVDEESGQLLEPPELLDGPYEYCPVTGEYGSCSNYETRLLIPHEFISTKTYEEIENLYGDMLVIVASLEERWIALAPHLPITLLPQLSPIHFCILELVGKGRENGQMTVGHNTNLSKIVKESKLLFYNRKLLQKLDLVRVQCLTQVYADRGMKSLILRLKKFHQPIIQTQPKHGKIHAIAEYLRQQPNFTEKNEVLIRKGFMTPHQSKRLQKTVNIFRYIGEEKKKKNVQLISQSDESSHSEDESPEELLKCEYKVGVSLLRQAYERFLDAGLKGLTQLELAQLLGVEFYTSRTLCRIIKTKGLVREFLEDKGRQRTARYIAVAATNEIDSKFAEEKKKLIDFLNKSRKRCHSESQSEVPEKKVKQELKDPEYEESAEKELDSKIKEIKVMDGFQERDKESLLDTKKKPTLRQLRFATGILKVVKERGFVTGYQTLSSFVSRETGEPPMDTKSLKLVIQKLITDGQLKMYQLRVPYPDKDRFWLYICPPYVKKTDATMNKYYNEICAKSARKYKHPHRKAHRNRPLTHYTYPRYLKIQKLHELIVHYVYFSNVKSNFTPGFTCLHDILPEMTVEFALGNISFMSETQNFSNFKTTEEVLGQKLRVAPDNVKNIILSSRSLHNSIKGGLKMLSVLGLVQLIKEPFLCAMEENVYLNFVIYVNKNAKLLDTTGIWPRPNTNHAALEKSYHFNSCNDVIKYWDDVQSIGLNTTITGVKRERYKLLHELRLESEVFKYDVGMRFGDGLGPCGFDSSIFVDIPRLWRTYSSRNFKPVVVKVLKSKIKYKKGTTSGPKEEKKAGPKKRRRRAKRPETKPKPKPEPGKIVRRSRATRSETAVKWSKLDDHILNMLKVALAIMSPVPGSIKIKNLIAKTLLSAIEPGKVASLCHRRSITLESDTKLAHEKLCILNELRRRPNLIAKYEGLFKVLRIRHYANLGKFIKEGKLPMMELLWIILRVAETKPYIQEMPCVASNLEEFHNKYTITSTGQNAHNLYRVSGTPEPEMASLKEGIILTVMLSLDSELPEEISKKIYSMFKLHHEHTLRSAIEELRKCGAISAREKIFNNHLHKVNLNDISQSAYKMSYVYRRKWLNRLLSHFDENVALFLHKDVPKDGVKGSSVINCLLLEMYSCGLIDIVSATVPAIVGSAGSLIQEDKLNIIDMEARYTLKSGLIGWKNLSSYKTFSEFYQDIDLKNIISFLTGDFNILDDITDENNEDDLIKYLNEKESEGCSFSELQKQTGMDRITLYEKLKKFETDKIIMRLGYYDNRILLKKYAKPWLFKVQDNQYIIPTPWLNLDGKIRMNILFNWASVVMNKIFECPGASIELMCDVLEYITVRSVQDILVFLEKCGCITLNCIESKKVDLFSDDIEPELLDYNCYESPNRIIAFPIKNCITRFSYIKHQILNGIKFE</sequence>
<proteinExistence type="predicted"/>
<gene>
    <name evidence="8" type="ORF">LNINA_LOCUS11969</name>
</gene>
<evidence type="ECO:0000259" key="7">
    <source>
        <dbReference type="Pfam" id="PF04182"/>
    </source>
</evidence>
<feature type="domain" description="B-block binding subunit of TFIIIC" evidence="7">
    <location>
        <begin position="171"/>
        <end position="246"/>
    </location>
</feature>
<keyword evidence="5" id="KW-0539">Nucleus</keyword>
<evidence type="ECO:0000256" key="5">
    <source>
        <dbReference type="ARBA" id="ARBA00023242"/>
    </source>
</evidence>
<evidence type="ECO:0000256" key="4">
    <source>
        <dbReference type="ARBA" id="ARBA00023163"/>
    </source>
</evidence>
<evidence type="ECO:0000256" key="6">
    <source>
        <dbReference type="SAM" id="MobiDB-lite"/>
    </source>
</evidence>
<name>A0AAV1JTV9_9NEOP</name>
<evidence type="ECO:0000256" key="1">
    <source>
        <dbReference type="ARBA" id="ARBA00004123"/>
    </source>
</evidence>
<keyword evidence="2" id="KW-0597">Phosphoprotein</keyword>
<keyword evidence="4" id="KW-0804">Transcription</keyword>
<evidence type="ECO:0000256" key="2">
    <source>
        <dbReference type="ARBA" id="ARBA00022553"/>
    </source>
</evidence>
<protein>
    <recommendedName>
        <fullName evidence="7">B-block binding subunit of TFIIIC domain-containing protein</fullName>
    </recommendedName>
</protein>
<dbReference type="Proteomes" id="UP001497472">
    <property type="component" value="Unassembled WGS sequence"/>
</dbReference>
<feature type="region of interest" description="Disordered" evidence="6">
    <location>
        <begin position="434"/>
        <end position="459"/>
    </location>
</feature>
<feature type="region of interest" description="Disordered" evidence="6">
    <location>
        <begin position="867"/>
        <end position="912"/>
    </location>
</feature>
<feature type="compositionally biased region" description="Basic and acidic residues" evidence="6">
    <location>
        <begin position="890"/>
        <end position="903"/>
    </location>
</feature>
<organism evidence="8 9">
    <name type="scientific">Leptosia nina</name>
    <dbReference type="NCBI Taxonomy" id="320188"/>
    <lineage>
        <taxon>Eukaryota</taxon>
        <taxon>Metazoa</taxon>
        <taxon>Ecdysozoa</taxon>
        <taxon>Arthropoda</taxon>
        <taxon>Hexapoda</taxon>
        <taxon>Insecta</taxon>
        <taxon>Pterygota</taxon>
        <taxon>Neoptera</taxon>
        <taxon>Endopterygota</taxon>
        <taxon>Lepidoptera</taxon>
        <taxon>Glossata</taxon>
        <taxon>Ditrysia</taxon>
        <taxon>Papilionoidea</taxon>
        <taxon>Pieridae</taxon>
        <taxon>Pierinae</taxon>
        <taxon>Leptosia</taxon>
    </lineage>
</organism>
<evidence type="ECO:0000256" key="3">
    <source>
        <dbReference type="ARBA" id="ARBA00023125"/>
    </source>
</evidence>
<dbReference type="GO" id="GO:0000127">
    <property type="term" value="C:transcription factor TFIIIC complex"/>
    <property type="evidence" value="ECO:0007669"/>
    <property type="project" value="InterPro"/>
</dbReference>
<dbReference type="PANTHER" id="PTHR15180:SF1">
    <property type="entry name" value="GENERAL TRANSCRIPTION FACTOR 3C POLYPEPTIDE 1"/>
    <property type="match status" value="1"/>
</dbReference>
<accession>A0AAV1JTV9</accession>